<organism evidence="2 3">
    <name type="scientific">Streptomyces lichenis</name>
    <dbReference type="NCBI Taxonomy" id="2306967"/>
    <lineage>
        <taxon>Bacteria</taxon>
        <taxon>Bacillati</taxon>
        <taxon>Actinomycetota</taxon>
        <taxon>Actinomycetes</taxon>
        <taxon>Kitasatosporales</taxon>
        <taxon>Streptomycetaceae</taxon>
        <taxon>Streptomyces</taxon>
    </lineage>
</organism>
<reference evidence="2 3" key="1">
    <citation type="submission" date="2022-04" db="EMBL/GenBank/DDBJ databases">
        <title>Streptomyces sp. nov. LCR6-01 isolated from Lichen of Dirinaria sp.</title>
        <authorList>
            <person name="Kanchanasin P."/>
            <person name="Tanasupawat S."/>
            <person name="Phongsopitanun W."/>
        </authorList>
    </citation>
    <scope>NUCLEOTIDE SEQUENCE [LARGE SCALE GENOMIC DNA]</scope>
    <source>
        <strain evidence="2 3">LCR6-01</strain>
    </source>
</reference>
<protein>
    <submittedName>
        <fullName evidence="2">Uncharacterized protein</fullName>
    </submittedName>
</protein>
<keyword evidence="3" id="KW-1185">Reference proteome</keyword>
<sequence length="84" mass="8195">MPVHPQRPPASPSAPGAEPGPVRAAGETVRWAAFGCALVAVGAVVAGTSPGGAVAAALCLVAVTGACRRVLLRRAERSGPADKG</sequence>
<dbReference type="RefSeq" id="WP_248631761.1">
    <property type="nucleotide sequence ID" value="NZ_JALPTH010000003.1"/>
</dbReference>
<comment type="caution">
    <text evidence="2">The sequence shown here is derived from an EMBL/GenBank/DDBJ whole genome shotgun (WGS) entry which is preliminary data.</text>
</comment>
<dbReference type="Proteomes" id="UP001522868">
    <property type="component" value="Unassembled WGS sequence"/>
</dbReference>
<name>A0ABT0I5F6_9ACTN</name>
<evidence type="ECO:0000313" key="2">
    <source>
        <dbReference type="EMBL" id="MCK8676565.1"/>
    </source>
</evidence>
<feature type="compositionally biased region" description="Pro residues" evidence="1">
    <location>
        <begin position="1"/>
        <end position="12"/>
    </location>
</feature>
<accession>A0ABT0I5F6</accession>
<evidence type="ECO:0000313" key="3">
    <source>
        <dbReference type="Proteomes" id="UP001522868"/>
    </source>
</evidence>
<feature type="region of interest" description="Disordered" evidence="1">
    <location>
        <begin position="1"/>
        <end position="22"/>
    </location>
</feature>
<evidence type="ECO:0000256" key="1">
    <source>
        <dbReference type="SAM" id="MobiDB-lite"/>
    </source>
</evidence>
<gene>
    <name evidence="2" type="ORF">M1O15_03940</name>
</gene>
<proteinExistence type="predicted"/>
<dbReference type="EMBL" id="JALPTH010000003">
    <property type="protein sequence ID" value="MCK8676565.1"/>
    <property type="molecule type" value="Genomic_DNA"/>
</dbReference>